<keyword evidence="1" id="KW-0732">Signal</keyword>
<protein>
    <recommendedName>
        <fullName evidence="4">DUF4360 domain-containing protein</fullName>
    </recommendedName>
</protein>
<evidence type="ECO:0008006" key="4">
    <source>
        <dbReference type="Google" id="ProtNLM"/>
    </source>
</evidence>
<feature type="chain" id="PRO_5002023319" description="DUF4360 domain-containing protein" evidence="1">
    <location>
        <begin position="20"/>
        <end position="212"/>
    </location>
</feature>
<gene>
    <name evidence="2" type="ORF">MB27_07375</name>
</gene>
<dbReference type="AlphaFoldDB" id="A0A0A6UR91"/>
<proteinExistence type="predicted"/>
<evidence type="ECO:0000313" key="2">
    <source>
        <dbReference type="EMBL" id="KHD77946.1"/>
    </source>
</evidence>
<dbReference type="Proteomes" id="UP000054537">
    <property type="component" value="Unassembled WGS sequence"/>
</dbReference>
<name>A0A0A6UR91_ACTUT</name>
<evidence type="ECO:0000313" key="3">
    <source>
        <dbReference type="Proteomes" id="UP000054537"/>
    </source>
</evidence>
<dbReference type="InterPro" id="IPR025649">
    <property type="entry name" value="DUF4360"/>
</dbReference>
<comment type="caution">
    <text evidence="2">The sequence shown here is derived from an EMBL/GenBank/DDBJ whole genome shotgun (WGS) entry which is preliminary data.</text>
</comment>
<dbReference type="OrthoDB" id="482707at2"/>
<sequence length="212" mass="23424">MLSAFTAGTMMLSSLGAPAAGWQVAEPPPEHMVIDVVSANGSGCPDGTAEVSVSPDNKAFTVAYSEFVAQVGPEAKSTDFRKQCQLSLNVQVPEGYTYAVAGTDYRGYARLEEGATATETAFYYFQGESHTTRSRHEFQGFMDKDWQISDKVEIQSMSFLPCGEKRYLNVNTELRVMRGWSPPQTTSFITMDSSDGNLETIYRLSWMKCPED</sequence>
<reference evidence="2 3" key="1">
    <citation type="submission" date="2014-10" db="EMBL/GenBank/DDBJ databases">
        <title>Draft genome sequence of Actinoplanes utahensis NRRL 12052.</title>
        <authorList>
            <person name="Velasco-Bucheli B."/>
            <person name="del Cerro C."/>
            <person name="Hormigo D."/>
            <person name="Garcia J.L."/>
            <person name="Acebal C."/>
            <person name="Arroyo M."/>
            <person name="de la Mata I."/>
        </authorList>
    </citation>
    <scope>NUCLEOTIDE SEQUENCE [LARGE SCALE GENOMIC DNA]</scope>
    <source>
        <strain evidence="2 3">NRRL 12052</strain>
    </source>
</reference>
<organism evidence="2 3">
    <name type="scientific">Actinoplanes utahensis</name>
    <dbReference type="NCBI Taxonomy" id="1869"/>
    <lineage>
        <taxon>Bacteria</taxon>
        <taxon>Bacillati</taxon>
        <taxon>Actinomycetota</taxon>
        <taxon>Actinomycetes</taxon>
        <taxon>Micromonosporales</taxon>
        <taxon>Micromonosporaceae</taxon>
        <taxon>Actinoplanes</taxon>
    </lineage>
</organism>
<accession>A0A0A6UR91</accession>
<dbReference type="PANTHER" id="PTHR38847:SF1">
    <property type="entry name" value="PSEUDOURIDINE SYNTHASE RSUA_RLUA-LIKE DOMAIN-CONTAINING PROTEIN"/>
    <property type="match status" value="1"/>
</dbReference>
<dbReference type="eggNOG" id="ENOG502ZBDW">
    <property type="taxonomic scope" value="Bacteria"/>
</dbReference>
<feature type="signal peptide" evidence="1">
    <location>
        <begin position="1"/>
        <end position="19"/>
    </location>
</feature>
<dbReference type="PANTHER" id="PTHR38847">
    <property type="match status" value="1"/>
</dbReference>
<evidence type="ECO:0000256" key="1">
    <source>
        <dbReference type="SAM" id="SignalP"/>
    </source>
</evidence>
<keyword evidence="3" id="KW-1185">Reference proteome</keyword>
<dbReference type="STRING" id="1869.MB27_07375"/>
<dbReference type="EMBL" id="JRTT01000007">
    <property type="protein sequence ID" value="KHD77946.1"/>
    <property type="molecule type" value="Genomic_DNA"/>
</dbReference>
<dbReference type="Pfam" id="PF14273">
    <property type="entry name" value="DUF4360"/>
    <property type="match status" value="1"/>
</dbReference>
<dbReference type="RefSeq" id="WP_043523420.1">
    <property type="nucleotide sequence ID" value="NZ_BAABKU010000013.1"/>
</dbReference>